<keyword evidence="1" id="KW-0472">Membrane</keyword>
<protein>
    <submittedName>
        <fullName evidence="5">EAL domain-containing protein</fullName>
    </submittedName>
</protein>
<dbReference type="InterPro" id="IPR000014">
    <property type="entry name" value="PAS"/>
</dbReference>
<dbReference type="InterPro" id="IPR029787">
    <property type="entry name" value="Nucleotide_cyclase"/>
</dbReference>
<dbReference type="SUPFAM" id="SSF55073">
    <property type="entry name" value="Nucleotide cyclase"/>
    <property type="match status" value="1"/>
</dbReference>
<dbReference type="EMBL" id="JABBXD010000006">
    <property type="protein sequence ID" value="MBD3586516.1"/>
    <property type="molecule type" value="Genomic_DNA"/>
</dbReference>
<gene>
    <name evidence="5" type="ORF">HHX48_12280</name>
</gene>
<dbReference type="InterPro" id="IPR001633">
    <property type="entry name" value="EAL_dom"/>
</dbReference>
<dbReference type="PROSITE" id="PS50112">
    <property type="entry name" value="PAS"/>
    <property type="match status" value="1"/>
</dbReference>
<dbReference type="InterPro" id="IPR052155">
    <property type="entry name" value="Biofilm_reg_signaling"/>
</dbReference>
<dbReference type="PANTHER" id="PTHR44757:SF2">
    <property type="entry name" value="BIOFILM ARCHITECTURE MAINTENANCE PROTEIN MBAA"/>
    <property type="match status" value="1"/>
</dbReference>
<feature type="domain" description="GGDEF" evidence="4">
    <location>
        <begin position="573"/>
        <end position="706"/>
    </location>
</feature>
<dbReference type="PROSITE" id="PS50887">
    <property type="entry name" value="GGDEF"/>
    <property type="match status" value="1"/>
</dbReference>
<sequence length="971" mass="109526">MRISFWNKQLYPSSTVGCRRSATRKVALLLLVPLWLLLTGISVAAADTAPFHANVIVTDSFESATILPDPVSTSVRTSYRQVFSGNYSGPLNTGQPLRHWYSLSLQNNSAVTQYIYLNNPLVIPRNSIIYLLDERERMLDVVSYEHGDYDIPSQYTTGMTLPITLGASTTVNILIGVNGDKPDYFPLVIHSRDSYDNQTQSRILLLGITCGALLLIVTYFFLSYVYQKTSARFWLASISLLILILVSSLLEPVGRAFQFINYGTQVLAVIMTVLLFCLAKFTHALFPRIPVWLRIPNLIISLSPLMLLFLPLRLPDASVALQLLPSFALIQTLLCTIFRDRRNRSLNRLLALGWLMLSLSYALFLGSYNPRLVMLISSELNAAGSLLIAMCTFALCVLLAERDVSRQQLHVHERTIDSLNVFYDLFRNSAEGLYTSTLDGDLRTINPAMCTLFGYPDEETMLKDVPNTRAFYADDNDRDLLVGELLEQKVVMGREMKGVKSDGSEFWFSISCQLHQENGQTFMSGSIFDITKRKLSDISLTYMASHDPLTGVFNRREFERSLNSALQQTPTHNPVMILYLDLDRFKAVNDSCGHKAGDRLIKELANILTNKVGDRGMVGRLGGDEFGVLLTTQTEESAYLIAVKLLDAVQGYRFFWEQRIFTVGVSIGLLNATTHNADAESALNMADAACYLAKQQGRNQVYCYKDDDARLQAYEQERNWVAIIHQALDEDRFELYYQHYMPLSASLQGDFYEILLRLPLDNGKLAGPADFLPTAERYNLTSRIDRWVAEHTFKWLSEHPERLEQLQCCNININGFSVADKDLRRFMLNAFQQQHIPHHKICFEISENTATVRKDDAISFIDTFSEHGCLFAIDDFGSGFSSYGYFKSLPIHGVKIDRTFTQDLLNDPVDMAIVTSIRDIAQARRIQTIAECVEDKATMTQLGKMGIDFAQGNAIAPPAPLREFKSLGDNQ</sequence>
<dbReference type="NCBIfam" id="TIGR00229">
    <property type="entry name" value="sensory_box"/>
    <property type="match status" value="1"/>
</dbReference>
<dbReference type="Gene3D" id="3.30.70.270">
    <property type="match status" value="1"/>
</dbReference>
<dbReference type="SMART" id="SM00052">
    <property type="entry name" value="EAL"/>
    <property type="match status" value="1"/>
</dbReference>
<feature type="transmembrane region" description="Helical" evidence="1">
    <location>
        <begin position="233"/>
        <end position="250"/>
    </location>
</feature>
<feature type="transmembrane region" description="Helical" evidence="1">
    <location>
        <begin position="262"/>
        <end position="279"/>
    </location>
</feature>
<keyword evidence="1" id="KW-1133">Transmembrane helix</keyword>
<dbReference type="NCBIfam" id="TIGR00254">
    <property type="entry name" value="GGDEF"/>
    <property type="match status" value="1"/>
</dbReference>
<dbReference type="InterPro" id="IPR035919">
    <property type="entry name" value="EAL_sf"/>
</dbReference>
<dbReference type="InterPro" id="IPR043128">
    <property type="entry name" value="Rev_trsase/Diguanyl_cyclase"/>
</dbReference>
<comment type="caution">
    <text evidence="5">The sequence shown here is derived from an EMBL/GenBank/DDBJ whole genome shotgun (WGS) entry which is preliminary data.</text>
</comment>
<dbReference type="InterPro" id="IPR000160">
    <property type="entry name" value="GGDEF_dom"/>
</dbReference>
<keyword evidence="6" id="KW-1185">Reference proteome</keyword>
<dbReference type="Pfam" id="PF00563">
    <property type="entry name" value="EAL"/>
    <property type="match status" value="1"/>
</dbReference>
<dbReference type="SUPFAM" id="SSF55785">
    <property type="entry name" value="PYP-like sensor domain (PAS domain)"/>
    <property type="match status" value="1"/>
</dbReference>
<dbReference type="CDD" id="cd01949">
    <property type="entry name" value="GGDEF"/>
    <property type="match status" value="1"/>
</dbReference>
<dbReference type="SUPFAM" id="SSF141868">
    <property type="entry name" value="EAL domain-like"/>
    <property type="match status" value="1"/>
</dbReference>
<evidence type="ECO:0000256" key="1">
    <source>
        <dbReference type="SAM" id="Phobius"/>
    </source>
</evidence>
<reference evidence="5 6" key="1">
    <citation type="submission" date="2020-04" db="EMBL/GenBank/DDBJ databases">
        <title>Salinimonas sp. HHU 13199.</title>
        <authorList>
            <person name="Cui X."/>
            <person name="Zhang D."/>
        </authorList>
    </citation>
    <scope>NUCLEOTIDE SEQUENCE [LARGE SCALE GENOMIC DNA]</scope>
    <source>
        <strain evidence="5 6">HHU 13199</strain>
    </source>
</reference>
<dbReference type="Proteomes" id="UP000624419">
    <property type="component" value="Unassembled WGS sequence"/>
</dbReference>
<dbReference type="Pfam" id="PF00990">
    <property type="entry name" value="GGDEF"/>
    <property type="match status" value="1"/>
</dbReference>
<feature type="transmembrane region" description="Helical" evidence="1">
    <location>
        <begin position="203"/>
        <end position="226"/>
    </location>
</feature>
<accession>A0ABR8LJZ8</accession>
<feature type="domain" description="EAL" evidence="3">
    <location>
        <begin position="717"/>
        <end position="971"/>
    </location>
</feature>
<feature type="domain" description="PAS" evidence="2">
    <location>
        <begin position="418"/>
        <end position="461"/>
    </location>
</feature>
<dbReference type="InterPro" id="IPR035965">
    <property type="entry name" value="PAS-like_dom_sf"/>
</dbReference>
<dbReference type="Gene3D" id="3.30.450.20">
    <property type="entry name" value="PAS domain"/>
    <property type="match status" value="1"/>
</dbReference>
<feature type="transmembrane region" description="Helical" evidence="1">
    <location>
        <begin position="291"/>
        <end position="312"/>
    </location>
</feature>
<name>A0ABR8LJZ8_9ALTE</name>
<dbReference type="Pfam" id="PF13426">
    <property type="entry name" value="PAS_9"/>
    <property type="match status" value="1"/>
</dbReference>
<organism evidence="5 6">
    <name type="scientific">Salinimonas profundi</name>
    <dbReference type="NCBI Taxonomy" id="2729140"/>
    <lineage>
        <taxon>Bacteria</taxon>
        <taxon>Pseudomonadati</taxon>
        <taxon>Pseudomonadota</taxon>
        <taxon>Gammaproteobacteria</taxon>
        <taxon>Alteromonadales</taxon>
        <taxon>Alteromonadaceae</taxon>
        <taxon>Alteromonas/Salinimonas group</taxon>
        <taxon>Salinimonas</taxon>
    </lineage>
</organism>
<dbReference type="PROSITE" id="PS50883">
    <property type="entry name" value="EAL"/>
    <property type="match status" value="1"/>
</dbReference>
<dbReference type="CDD" id="cd01948">
    <property type="entry name" value="EAL"/>
    <property type="match status" value="1"/>
</dbReference>
<evidence type="ECO:0000259" key="2">
    <source>
        <dbReference type="PROSITE" id="PS50112"/>
    </source>
</evidence>
<evidence type="ECO:0000313" key="6">
    <source>
        <dbReference type="Proteomes" id="UP000624419"/>
    </source>
</evidence>
<dbReference type="PANTHER" id="PTHR44757">
    <property type="entry name" value="DIGUANYLATE CYCLASE DGCP"/>
    <property type="match status" value="1"/>
</dbReference>
<evidence type="ECO:0000259" key="3">
    <source>
        <dbReference type="PROSITE" id="PS50883"/>
    </source>
</evidence>
<dbReference type="CDD" id="cd00130">
    <property type="entry name" value="PAS"/>
    <property type="match status" value="1"/>
</dbReference>
<feature type="transmembrane region" description="Helical" evidence="1">
    <location>
        <begin position="349"/>
        <end position="368"/>
    </location>
</feature>
<keyword evidence="1" id="KW-0812">Transmembrane</keyword>
<evidence type="ECO:0000313" key="5">
    <source>
        <dbReference type="EMBL" id="MBD3586516.1"/>
    </source>
</evidence>
<dbReference type="SMART" id="SM00267">
    <property type="entry name" value="GGDEF"/>
    <property type="match status" value="1"/>
</dbReference>
<proteinExistence type="predicted"/>
<feature type="transmembrane region" description="Helical" evidence="1">
    <location>
        <begin position="318"/>
        <end position="337"/>
    </location>
</feature>
<dbReference type="Gene3D" id="3.20.20.450">
    <property type="entry name" value="EAL domain"/>
    <property type="match status" value="1"/>
</dbReference>
<evidence type="ECO:0000259" key="4">
    <source>
        <dbReference type="PROSITE" id="PS50887"/>
    </source>
</evidence>
<dbReference type="RefSeq" id="WP_191025504.1">
    <property type="nucleotide sequence ID" value="NZ_JABBXD010000006.1"/>
</dbReference>